<feature type="compositionally biased region" description="Basic and acidic residues" evidence="1">
    <location>
        <begin position="557"/>
        <end position="567"/>
    </location>
</feature>
<organism evidence="3">
    <name type="scientific">Oryza punctata</name>
    <name type="common">Red rice</name>
    <dbReference type="NCBI Taxonomy" id="4537"/>
    <lineage>
        <taxon>Eukaryota</taxon>
        <taxon>Viridiplantae</taxon>
        <taxon>Streptophyta</taxon>
        <taxon>Embryophyta</taxon>
        <taxon>Tracheophyta</taxon>
        <taxon>Spermatophyta</taxon>
        <taxon>Magnoliopsida</taxon>
        <taxon>Liliopsida</taxon>
        <taxon>Poales</taxon>
        <taxon>Poaceae</taxon>
        <taxon>BOP clade</taxon>
        <taxon>Oryzoideae</taxon>
        <taxon>Oryzeae</taxon>
        <taxon>Oryzinae</taxon>
        <taxon>Oryza</taxon>
    </lineage>
</organism>
<dbReference type="AlphaFoldDB" id="A0A0E0LP40"/>
<dbReference type="InterPro" id="IPR005607">
    <property type="entry name" value="BSD_dom"/>
</dbReference>
<dbReference type="SMART" id="SM00751">
    <property type="entry name" value="BSD"/>
    <property type="match status" value="1"/>
</dbReference>
<keyword evidence="4" id="KW-1185">Reference proteome</keyword>
<dbReference type="OMA" id="HIFDRAK"/>
<feature type="compositionally biased region" description="Basic and acidic residues" evidence="1">
    <location>
        <begin position="438"/>
        <end position="449"/>
    </location>
</feature>
<dbReference type="GO" id="GO:0005737">
    <property type="term" value="C:cytoplasm"/>
    <property type="evidence" value="ECO:0007669"/>
    <property type="project" value="TreeGrafter"/>
</dbReference>
<dbReference type="EnsemblPlants" id="OPUNC07G22980.2">
    <property type="protein sequence ID" value="OPUNC07G22980.2"/>
    <property type="gene ID" value="OPUNC07G22980"/>
</dbReference>
<dbReference type="PROSITE" id="PS50858">
    <property type="entry name" value="BSD"/>
    <property type="match status" value="1"/>
</dbReference>
<dbReference type="Proteomes" id="UP000026962">
    <property type="component" value="Chromosome 7"/>
</dbReference>
<evidence type="ECO:0000313" key="4">
    <source>
        <dbReference type="Proteomes" id="UP000026962"/>
    </source>
</evidence>
<accession>A0A0E0LP40</accession>
<dbReference type="eggNOG" id="KOG2690">
    <property type="taxonomic scope" value="Eukaryota"/>
</dbReference>
<sequence length="581" mass="63338">MASGMPGGAAAPELSRCQHWPVAVAAGASDVGGQRRPPDVNVDGCRRCAQWSSGWCRASMGSSRRPRGRPLWLLRMRRTREIQNRIPKPTDASVQLNQSNASLVIYPAPQPNAPSLSSDPIQIAMDFFKSILAEPEPGPSSPPPPSPEPEQEHAGSTSTPPADDDDVGGGEGGGGGGWGFGGLLKTLTSQSETVLEAYRRDLAEFGTGLRRETEALRDAAARAARDLPAHAHALDGLADIVAQGKDAIAQVAAAAAAPATGHSDGGESEPNSASGQVRYSRFEAQLRALQSDPATFTSDPEDADDFAAWRLGFSVDERSGEIEALCYESDVLEGMVEKLVPGTVESEVFWARYFYRVHKLKQQEDARAKLVKRVFAAEEDEEDLSWEVDDEDEEEQQRVEEAKEEGSKQEPIEEDVKHVAEDKESGRIVEENEAEAVEESRGLEKEQKNADALQPEVFGSSMVVVDKEEKEETSISNIEESSDKKAVTEEPRSSTGDDAVKDGAKNETSDSSKDSDYSIVSRQRTATEEEDLEWDEIEDLGEHEEKRGSNNDSSPALKEELRKRLSVAEDDEDLSWDIEDD</sequence>
<dbReference type="Gene3D" id="1.10.3970.10">
    <property type="entry name" value="BSD domain"/>
    <property type="match status" value="1"/>
</dbReference>
<dbReference type="InterPro" id="IPR035925">
    <property type="entry name" value="BSD_dom_sf"/>
</dbReference>
<evidence type="ECO:0000256" key="1">
    <source>
        <dbReference type="SAM" id="MobiDB-lite"/>
    </source>
</evidence>
<feature type="compositionally biased region" description="Gly residues" evidence="1">
    <location>
        <begin position="169"/>
        <end position="182"/>
    </location>
</feature>
<feature type="compositionally biased region" description="Acidic residues" evidence="1">
    <location>
        <begin position="568"/>
        <end position="581"/>
    </location>
</feature>
<name>A0A0E0LP40_ORYPU</name>
<feature type="compositionally biased region" description="Basic and acidic residues" evidence="1">
    <location>
        <begin position="498"/>
        <end position="516"/>
    </location>
</feature>
<evidence type="ECO:0000259" key="2">
    <source>
        <dbReference type="PROSITE" id="PS50858"/>
    </source>
</evidence>
<dbReference type="Pfam" id="PF03909">
    <property type="entry name" value="BSD"/>
    <property type="match status" value="1"/>
</dbReference>
<dbReference type="PANTHER" id="PTHR16019:SF5">
    <property type="entry name" value="BSD DOMAIN-CONTAINING PROTEIN 1"/>
    <property type="match status" value="1"/>
</dbReference>
<dbReference type="HOGENOM" id="CLU_033676_0_1_1"/>
<feature type="region of interest" description="Disordered" evidence="1">
    <location>
        <begin position="132"/>
        <end position="183"/>
    </location>
</feature>
<protein>
    <recommendedName>
        <fullName evidence="2">BSD domain-containing protein</fullName>
    </recommendedName>
</protein>
<dbReference type="InterPro" id="IPR051494">
    <property type="entry name" value="BSD_domain-containing"/>
</dbReference>
<dbReference type="Gramene" id="OPUNC07G22980.2">
    <property type="protein sequence ID" value="OPUNC07G22980.2"/>
    <property type="gene ID" value="OPUNC07G22980"/>
</dbReference>
<feature type="compositionally biased region" description="Pro residues" evidence="1">
    <location>
        <begin position="136"/>
        <end position="148"/>
    </location>
</feature>
<feature type="compositionally biased region" description="Acidic residues" evidence="1">
    <location>
        <begin position="528"/>
        <end position="542"/>
    </location>
</feature>
<dbReference type="PANTHER" id="PTHR16019">
    <property type="entry name" value="SYNAPSE-ASSOCIATED PROTEIN"/>
    <property type="match status" value="1"/>
</dbReference>
<feature type="compositionally biased region" description="Acidic residues" evidence="1">
    <location>
        <begin position="381"/>
        <end position="395"/>
    </location>
</feature>
<feature type="region of interest" description="Disordered" evidence="1">
    <location>
        <begin position="381"/>
        <end position="581"/>
    </location>
</feature>
<feature type="compositionally biased region" description="Basic and acidic residues" evidence="1">
    <location>
        <begin position="481"/>
        <end position="492"/>
    </location>
</feature>
<feature type="domain" description="BSD" evidence="2">
    <location>
        <begin position="309"/>
        <end position="361"/>
    </location>
</feature>
<reference evidence="3" key="1">
    <citation type="submission" date="2015-04" db="UniProtKB">
        <authorList>
            <consortium name="EnsemblPlants"/>
        </authorList>
    </citation>
    <scope>IDENTIFICATION</scope>
</reference>
<proteinExistence type="predicted"/>
<feature type="compositionally biased region" description="Basic and acidic residues" evidence="1">
    <location>
        <begin position="396"/>
        <end position="430"/>
    </location>
</feature>
<reference evidence="3" key="2">
    <citation type="submission" date="2018-05" db="EMBL/GenBank/DDBJ databases">
        <title>OpunRS2 (Oryza punctata Reference Sequence Version 2).</title>
        <authorList>
            <person name="Zhang J."/>
            <person name="Kudrna D."/>
            <person name="Lee S."/>
            <person name="Talag J."/>
            <person name="Welchert J."/>
            <person name="Wing R.A."/>
        </authorList>
    </citation>
    <scope>NUCLEOTIDE SEQUENCE [LARGE SCALE GENOMIC DNA]</scope>
</reference>
<evidence type="ECO:0000313" key="3">
    <source>
        <dbReference type="EnsemblPlants" id="OPUNC07G22980.2"/>
    </source>
</evidence>
<dbReference type="SUPFAM" id="SSF140383">
    <property type="entry name" value="BSD domain-like"/>
    <property type="match status" value="1"/>
</dbReference>